<keyword evidence="1" id="KW-0812">Transmembrane</keyword>
<feature type="domain" description="Glycosyl hydrolase family 13 catalytic" evidence="3">
    <location>
        <begin position="34"/>
        <end position="344"/>
    </location>
</feature>
<keyword evidence="1" id="KW-0472">Membrane</keyword>
<dbReference type="InterPro" id="IPR054174">
    <property type="entry name" value="Alpha-amylase-like_C"/>
</dbReference>
<keyword evidence="2" id="KW-0732">Signal</keyword>
<dbReference type="InterPro" id="IPR017853">
    <property type="entry name" value="GH"/>
</dbReference>
<keyword evidence="5" id="KW-1185">Reference proteome</keyword>
<feature type="chain" id="PRO_5028468694" evidence="2">
    <location>
        <begin position="25"/>
        <end position="470"/>
    </location>
</feature>
<dbReference type="Pfam" id="PF00128">
    <property type="entry name" value="Alpha-amylase"/>
    <property type="match status" value="1"/>
</dbReference>
<proteinExistence type="predicted"/>
<dbReference type="RefSeq" id="WP_185126306.1">
    <property type="nucleotide sequence ID" value="NZ_CAJEWD010000008.1"/>
</dbReference>
<dbReference type="GO" id="GO:0005975">
    <property type="term" value="P:carbohydrate metabolic process"/>
    <property type="evidence" value="ECO:0007669"/>
    <property type="project" value="InterPro"/>
</dbReference>
<comment type="caution">
    <text evidence="4">The sequence shown here is derived from an EMBL/GenBank/DDBJ whole genome shotgun (WGS) entry which is preliminary data.</text>
</comment>
<dbReference type="InterPro" id="IPR006047">
    <property type="entry name" value="GH13_cat_dom"/>
</dbReference>
<gene>
    <name evidence="4" type="ORF">JEODO184_01800</name>
</gene>
<evidence type="ECO:0000313" key="5">
    <source>
        <dbReference type="Proteomes" id="UP000589351"/>
    </source>
</evidence>
<dbReference type="Proteomes" id="UP000589351">
    <property type="component" value="Unassembled WGS sequence"/>
</dbReference>
<dbReference type="PANTHER" id="PTHR10357">
    <property type="entry name" value="ALPHA-AMYLASE FAMILY MEMBER"/>
    <property type="match status" value="1"/>
</dbReference>
<dbReference type="SUPFAM" id="SSF51445">
    <property type="entry name" value="(Trans)glycosidases"/>
    <property type="match status" value="1"/>
</dbReference>
<protein>
    <submittedName>
        <fullName evidence="4">Beta/alpha-amylase</fullName>
    </submittedName>
</protein>
<dbReference type="Gene3D" id="2.60.40.1180">
    <property type="entry name" value="Golgi alpha-mannosidase II"/>
    <property type="match status" value="1"/>
</dbReference>
<feature type="signal peptide" evidence="2">
    <location>
        <begin position="1"/>
        <end position="24"/>
    </location>
</feature>
<dbReference type="Gene3D" id="3.20.20.80">
    <property type="entry name" value="Glycosidases"/>
    <property type="match status" value="1"/>
</dbReference>
<dbReference type="InterPro" id="IPR013780">
    <property type="entry name" value="Glyco_hydro_b"/>
</dbReference>
<reference evidence="4 5" key="1">
    <citation type="submission" date="2020-07" db="EMBL/GenBank/DDBJ databases">
        <authorList>
            <person name="Criscuolo A."/>
        </authorList>
    </citation>
    <scope>NUCLEOTIDE SEQUENCE [LARGE SCALE GENOMIC DNA]</scope>
    <source>
        <strain evidence="4">CIP111649</strain>
    </source>
</reference>
<evidence type="ECO:0000259" key="3">
    <source>
        <dbReference type="SMART" id="SM00642"/>
    </source>
</evidence>
<dbReference type="EMBL" id="CAJEWD010000008">
    <property type="protein sequence ID" value="CAD2079952.1"/>
    <property type="molecule type" value="Genomic_DNA"/>
</dbReference>
<keyword evidence="1" id="KW-1133">Transmembrane helix</keyword>
<sequence length="470" mass="53200">MKKISMLIIMSLMLILSIAPPISAEEQGPDRIYMIAVDRFLNKDTSNDVGVTEEGDPNYPFGGDFEGLESELEYIKDMGFNTLMLTPVTERDDNDYLGYDVTDYSSIAESYGGEEGFKSLLDAAHELDLKVIVDMPTTATDEYTSLEDPAFNDIQADYYQTIDREIIDLSDVDNQTKYKEMLQSFLDRYDVDGISMFIQQDGLDGQNFLPTDVTTYGISTVDGIEISGFDNVAREEFRTDLAETFGDVDKEIPEFPESKELILADHWFSERFTYHAANANMFPGTRVQQLANYLYAYQGPSAMTYGTEVAFNGAEYPEIHPQMDLWTDKEVSEYLENIATIYGRHKVMADGETETLLNEGGQYIVRYMTSDVDFILNINNTTETQSNTFEQSASEEGKVYSGMLIGDMIRPHEGEYITVLDREETELYSVIEEAGFNNGYLYASIIIFGAFAIFVWVAASRSKKNKRNRS</sequence>
<dbReference type="AlphaFoldDB" id="A0A6V7RNZ2"/>
<evidence type="ECO:0000313" key="4">
    <source>
        <dbReference type="EMBL" id="CAD2079952.1"/>
    </source>
</evidence>
<feature type="transmembrane region" description="Helical" evidence="1">
    <location>
        <begin position="439"/>
        <end position="459"/>
    </location>
</feature>
<evidence type="ECO:0000256" key="2">
    <source>
        <dbReference type="SAM" id="SignalP"/>
    </source>
</evidence>
<dbReference type="Pfam" id="PF22026">
    <property type="entry name" value="Alpha-amylase_C_2"/>
    <property type="match status" value="1"/>
</dbReference>
<evidence type="ECO:0000256" key="1">
    <source>
        <dbReference type="SAM" id="Phobius"/>
    </source>
</evidence>
<organism evidence="4 5">
    <name type="scientific">Jeotgalicoccus meleagridis</name>
    <dbReference type="NCBI Taxonomy" id="2759181"/>
    <lineage>
        <taxon>Bacteria</taxon>
        <taxon>Bacillati</taxon>
        <taxon>Bacillota</taxon>
        <taxon>Bacilli</taxon>
        <taxon>Bacillales</taxon>
        <taxon>Staphylococcaceae</taxon>
        <taxon>Jeotgalicoccus</taxon>
    </lineage>
</organism>
<name>A0A6V7RNZ2_9STAP</name>
<accession>A0A6V7RNZ2</accession>
<dbReference type="SMART" id="SM00642">
    <property type="entry name" value="Aamy"/>
    <property type="match status" value="1"/>
</dbReference>